<gene>
    <name evidence="1" type="ORF">HPB47_004615</name>
</gene>
<feature type="non-terminal residue" evidence="1">
    <location>
        <position position="88"/>
    </location>
</feature>
<name>A0AC60PFE4_IXOPE</name>
<organism evidence="1 2">
    <name type="scientific">Ixodes persulcatus</name>
    <name type="common">Taiga tick</name>
    <dbReference type="NCBI Taxonomy" id="34615"/>
    <lineage>
        <taxon>Eukaryota</taxon>
        <taxon>Metazoa</taxon>
        <taxon>Ecdysozoa</taxon>
        <taxon>Arthropoda</taxon>
        <taxon>Chelicerata</taxon>
        <taxon>Arachnida</taxon>
        <taxon>Acari</taxon>
        <taxon>Parasitiformes</taxon>
        <taxon>Ixodida</taxon>
        <taxon>Ixodoidea</taxon>
        <taxon>Ixodidae</taxon>
        <taxon>Ixodinae</taxon>
        <taxon>Ixodes</taxon>
    </lineage>
</organism>
<comment type="caution">
    <text evidence="1">The sequence shown here is derived from an EMBL/GenBank/DDBJ whole genome shotgun (WGS) entry which is preliminary data.</text>
</comment>
<protein>
    <submittedName>
        <fullName evidence="1">Uncharacterized protein</fullName>
    </submittedName>
</protein>
<keyword evidence="2" id="KW-1185">Reference proteome</keyword>
<sequence>MRIWSGPGVVLHFALLRAASSSPMVKGESADIVFGSLGGAQQRWKGGRRSSAADGYPRSRSAAPGTDGSDMRTAGCSGRLLREHGFGP</sequence>
<evidence type="ECO:0000313" key="2">
    <source>
        <dbReference type="Proteomes" id="UP000805193"/>
    </source>
</evidence>
<reference evidence="1 2" key="1">
    <citation type="journal article" date="2020" name="Cell">
        <title>Large-Scale Comparative Analyses of Tick Genomes Elucidate Their Genetic Diversity and Vector Capacities.</title>
        <authorList>
            <consortium name="Tick Genome and Microbiome Consortium (TIGMIC)"/>
            <person name="Jia N."/>
            <person name="Wang J."/>
            <person name="Shi W."/>
            <person name="Du L."/>
            <person name="Sun Y."/>
            <person name="Zhan W."/>
            <person name="Jiang J.F."/>
            <person name="Wang Q."/>
            <person name="Zhang B."/>
            <person name="Ji P."/>
            <person name="Bell-Sakyi L."/>
            <person name="Cui X.M."/>
            <person name="Yuan T.T."/>
            <person name="Jiang B.G."/>
            <person name="Yang W.F."/>
            <person name="Lam T.T."/>
            <person name="Chang Q.C."/>
            <person name="Ding S.J."/>
            <person name="Wang X.J."/>
            <person name="Zhu J.G."/>
            <person name="Ruan X.D."/>
            <person name="Zhao L."/>
            <person name="Wei J.T."/>
            <person name="Ye R.Z."/>
            <person name="Que T.C."/>
            <person name="Du C.H."/>
            <person name="Zhou Y.H."/>
            <person name="Cheng J.X."/>
            <person name="Dai P.F."/>
            <person name="Guo W.B."/>
            <person name="Han X.H."/>
            <person name="Huang E.J."/>
            <person name="Li L.F."/>
            <person name="Wei W."/>
            <person name="Gao Y.C."/>
            <person name="Liu J.Z."/>
            <person name="Shao H.Z."/>
            <person name="Wang X."/>
            <person name="Wang C.C."/>
            <person name="Yang T.C."/>
            <person name="Huo Q.B."/>
            <person name="Li W."/>
            <person name="Chen H.Y."/>
            <person name="Chen S.E."/>
            <person name="Zhou L.G."/>
            <person name="Ni X.B."/>
            <person name="Tian J.H."/>
            <person name="Sheng Y."/>
            <person name="Liu T."/>
            <person name="Pan Y.S."/>
            <person name="Xia L.Y."/>
            <person name="Li J."/>
            <person name="Zhao F."/>
            <person name="Cao W.C."/>
        </authorList>
    </citation>
    <scope>NUCLEOTIDE SEQUENCE [LARGE SCALE GENOMIC DNA]</scope>
    <source>
        <strain evidence="1">Iper-2018</strain>
    </source>
</reference>
<dbReference type="EMBL" id="JABSTQ010010703">
    <property type="protein sequence ID" value="KAG0418754.1"/>
    <property type="molecule type" value="Genomic_DNA"/>
</dbReference>
<proteinExistence type="predicted"/>
<accession>A0AC60PFE4</accession>
<dbReference type="Proteomes" id="UP000805193">
    <property type="component" value="Unassembled WGS sequence"/>
</dbReference>
<evidence type="ECO:0000313" key="1">
    <source>
        <dbReference type="EMBL" id="KAG0418754.1"/>
    </source>
</evidence>